<feature type="compositionally biased region" description="Basic residues" evidence="1">
    <location>
        <begin position="1"/>
        <end position="13"/>
    </location>
</feature>
<feature type="compositionally biased region" description="Basic and acidic residues" evidence="1">
    <location>
        <begin position="21"/>
        <end position="35"/>
    </location>
</feature>
<accession>A0A6J4KSF2</accession>
<evidence type="ECO:0000256" key="1">
    <source>
        <dbReference type="SAM" id="MobiDB-lite"/>
    </source>
</evidence>
<sequence length="35" mass="4053">VPHRRHRRSRVRRSPLGAADPRSDRRQVVGDDPHG</sequence>
<protein>
    <submittedName>
        <fullName evidence="2">Uncharacterized protein</fullName>
    </submittedName>
</protein>
<feature type="region of interest" description="Disordered" evidence="1">
    <location>
        <begin position="1"/>
        <end position="35"/>
    </location>
</feature>
<feature type="non-terminal residue" evidence="2">
    <location>
        <position position="1"/>
    </location>
</feature>
<evidence type="ECO:0000313" key="2">
    <source>
        <dbReference type="EMBL" id="CAA9310315.1"/>
    </source>
</evidence>
<name>A0A6J4KSF2_9BACT</name>
<organism evidence="2">
    <name type="scientific">uncultured Gemmatimonadaceae bacterium</name>
    <dbReference type="NCBI Taxonomy" id="246130"/>
    <lineage>
        <taxon>Bacteria</taxon>
        <taxon>Pseudomonadati</taxon>
        <taxon>Gemmatimonadota</taxon>
        <taxon>Gemmatimonadia</taxon>
        <taxon>Gemmatimonadales</taxon>
        <taxon>Gemmatimonadaceae</taxon>
        <taxon>environmental samples</taxon>
    </lineage>
</organism>
<dbReference type="AlphaFoldDB" id="A0A6J4KSF2"/>
<gene>
    <name evidence="2" type="ORF">AVDCRST_MAG40-925</name>
</gene>
<feature type="non-terminal residue" evidence="2">
    <location>
        <position position="35"/>
    </location>
</feature>
<reference evidence="2" key="1">
    <citation type="submission" date="2020-02" db="EMBL/GenBank/DDBJ databases">
        <authorList>
            <person name="Meier V. D."/>
        </authorList>
    </citation>
    <scope>NUCLEOTIDE SEQUENCE</scope>
    <source>
        <strain evidence="2">AVDCRST_MAG40</strain>
    </source>
</reference>
<dbReference type="EMBL" id="CADCTX010000268">
    <property type="protein sequence ID" value="CAA9310315.1"/>
    <property type="molecule type" value="Genomic_DNA"/>
</dbReference>
<proteinExistence type="predicted"/>